<feature type="compositionally biased region" description="Pro residues" evidence="1">
    <location>
        <begin position="30"/>
        <end position="39"/>
    </location>
</feature>
<sequence length="224" mass="24897">MRPRPRRLLSPAHLRRRRRRLSPRCRRRSTPPPRRPSPAPLFMAPSRCHQFLPSAAARRLQHSPAAASTTPWMPLSPAACSLVRHSRPPLRATSCCRRRHRCYRSPTVGRGAARRLVAQKNSRTACSWPSAPECRGGRILTASSRSARGSPTDAVTANGLPFSSPRLPSSSTNLSRPVPTVPRPAVAYSFSNLHMLHPPLFALLIVAFSPLYSCIRCPYRPLLL</sequence>
<dbReference type="Proteomes" id="UP000077266">
    <property type="component" value="Unassembled WGS sequence"/>
</dbReference>
<protein>
    <submittedName>
        <fullName evidence="2">Uncharacterized protein</fullName>
    </submittedName>
</protein>
<gene>
    <name evidence="2" type="ORF">EXIGLDRAFT_441604</name>
</gene>
<feature type="region of interest" description="Disordered" evidence="1">
    <location>
        <begin position="1"/>
        <end position="41"/>
    </location>
</feature>
<feature type="compositionally biased region" description="Low complexity" evidence="1">
    <location>
        <begin position="160"/>
        <end position="178"/>
    </location>
</feature>
<accession>A0A165KB09</accession>
<feature type="compositionally biased region" description="Polar residues" evidence="1">
    <location>
        <begin position="143"/>
        <end position="155"/>
    </location>
</feature>
<reference evidence="2 3" key="1">
    <citation type="journal article" date="2016" name="Mol. Biol. Evol.">
        <title>Comparative Genomics of Early-Diverging Mushroom-Forming Fungi Provides Insights into the Origins of Lignocellulose Decay Capabilities.</title>
        <authorList>
            <person name="Nagy L.G."/>
            <person name="Riley R."/>
            <person name="Tritt A."/>
            <person name="Adam C."/>
            <person name="Daum C."/>
            <person name="Floudas D."/>
            <person name="Sun H."/>
            <person name="Yadav J.S."/>
            <person name="Pangilinan J."/>
            <person name="Larsson K.H."/>
            <person name="Matsuura K."/>
            <person name="Barry K."/>
            <person name="Labutti K."/>
            <person name="Kuo R."/>
            <person name="Ohm R.A."/>
            <person name="Bhattacharya S.S."/>
            <person name="Shirouzu T."/>
            <person name="Yoshinaga Y."/>
            <person name="Martin F.M."/>
            <person name="Grigoriev I.V."/>
            <person name="Hibbett D.S."/>
        </authorList>
    </citation>
    <scope>NUCLEOTIDE SEQUENCE [LARGE SCALE GENOMIC DNA]</scope>
    <source>
        <strain evidence="2 3">HHB12029</strain>
    </source>
</reference>
<dbReference type="InParanoid" id="A0A165KB09"/>
<dbReference type="EMBL" id="KV425947">
    <property type="protein sequence ID" value="KZV96068.1"/>
    <property type="molecule type" value="Genomic_DNA"/>
</dbReference>
<feature type="region of interest" description="Disordered" evidence="1">
    <location>
        <begin position="143"/>
        <end position="178"/>
    </location>
</feature>
<name>A0A165KB09_EXIGL</name>
<evidence type="ECO:0000256" key="1">
    <source>
        <dbReference type="SAM" id="MobiDB-lite"/>
    </source>
</evidence>
<evidence type="ECO:0000313" key="2">
    <source>
        <dbReference type="EMBL" id="KZV96068.1"/>
    </source>
</evidence>
<dbReference type="AlphaFoldDB" id="A0A165KB09"/>
<keyword evidence="3" id="KW-1185">Reference proteome</keyword>
<organism evidence="2 3">
    <name type="scientific">Exidia glandulosa HHB12029</name>
    <dbReference type="NCBI Taxonomy" id="1314781"/>
    <lineage>
        <taxon>Eukaryota</taxon>
        <taxon>Fungi</taxon>
        <taxon>Dikarya</taxon>
        <taxon>Basidiomycota</taxon>
        <taxon>Agaricomycotina</taxon>
        <taxon>Agaricomycetes</taxon>
        <taxon>Auriculariales</taxon>
        <taxon>Exidiaceae</taxon>
        <taxon>Exidia</taxon>
    </lineage>
</organism>
<feature type="compositionally biased region" description="Basic residues" evidence="1">
    <location>
        <begin position="1"/>
        <end position="29"/>
    </location>
</feature>
<evidence type="ECO:0000313" key="3">
    <source>
        <dbReference type="Proteomes" id="UP000077266"/>
    </source>
</evidence>
<proteinExistence type="predicted"/>